<dbReference type="Gene3D" id="1.20.1280.50">
    <property type="match status" value="1"/>
</dbReference>
<name>A0ABQ7MXH0_BRACM</name>
<evidence type="ECO:0000313" key="3">
    <source>
        <dbReference type="EMBL" id="KAG5402551.1"/>
    </source>
</evidence>
<dbReference type="InterPro" id="IPR017451">
    <property type="entry name" value="F-box-assoc_interact_dom"/>
</dbReference>
<accession>A0ABQ7MXH0</accession>
<dbReference type="Pfam" id="PF00646">
    <property type="entry name" value="F-box"/>
    <property type="match status" value="1"/>
</dbReference>
<dbReference type="InterPro" id="IPR036047">
    <property type="entry name" value="F-box-like_dom_sf"/>
</dbReference>
<evidence type="ECO:0000256" key="1">
    <source>
        <dbReference type="SAM" id="MobiDB-lite"/>
    </source>
</evidence>
<sequence length="676" mass="76139">MFAADHHMSFSSTSVSGFVCVSFSGYQSGRQFMADESVVCNPSTSQSLIIPRMKTMKRTGRIRFFGYDHVEKHHKILAMIRPPGHDGRTVDHQVLTLLGGGTEKATWRMAECGIPCASSRDRQSLCINGVFYYIELVSDWSLDGMIICFDVTSEKFSSVKFARDLYPVRRDYPGRLLDFNGKLALVPSDSLRDTSKCIVMWVLQDSEWSKLVYILPPMWKAVVGPKECLEIVGVTGPNEFVMSPIYSSDPFHVYYCDFEKGTVKRVVIQGMGAFGSGRRYYVRTCLNHVPQSPPKPTMKSQDRETSSLDTDQQHSSLPMDLMMDIFSRLSLKSIAICRCVSKQWGSVLGHSGLRLACVEDNKVIFLSSPQPQSSSPTPSPPVAADYHMSFSFDHPVQDISTSLNGFVCVYSSGCRSVNAKKSMEGEELVICNPSTGQSLTVPRMNSSRMTRFFGYDTIEKLHKVLGMIWLQDDRTVDHQVLTLGVGGGGTTWRTTGCGVPCSTWQRQNICINGVIYYVGRECDQMIVCFDVRSEKYIFVKFPDMIFWPVVLDFYGKLALVVLVSGIALTATSESIVMWVLQDPGRCTWSKRVYILPPMWKDVVDPREHLEIVGGTGPDELVMSPRYSSQPFHFYYCNFLKETVTRVVIQGMAFGTGRRYSIHTYLNHVEDVKRMEL</sequence>
<dbReference type="EMBL" id="JADBGQ010000004">
    <property type="protein sequence ID" value="KAG5402551.1"/>
    <property type="molecule type" value="Genomic_DNA"/>
</dbReference>
<dbReference type="InterPro" id="IPR013187">
    <property type="entry name" value="F-box-assoc_dom_typ3"/>
</dbReference>
<feature type="domain" description="F-box" evidence="2">
    <location>
        <begin position="317"/>
        <end position="357"/>
    </location>
</feature>
<dbReference type="NCBIfam" id="TIGR01640">
    <property type="entry name" value="F_box_assoc_1"/>
    <property type="match status" value="2"/>
</dbReference>
<dbReference type="SUPFAM" id="SSF81383">
    <property type="entry name" value="F-box domain"/>
    <property type="match status" value="1"/>
</dbReference>
<evidence type="ECO:0000313" key="4">
    <source>
        <dbReference type="Proteomes" id="UP000823674"/>
    </source>
</evidence>
<evidence type="ECO:0000259" key="2">
    <source>
        <dbReference type="SMART" id="SM00256"/>
    </source>
</evidence>
<dbReference type="SMART" id="SM00256">
    <property type="entry name" value="FBOX"/>
    <property type="match status" value="1"/>
</dbReference>
<comment type="caution">
    <text evidence="3">The sequence shown here is derived from an EMBL/GenBank/DDBJ whole genome shotgun (WGS) entry which is preliminary data.</text>
</comment>
<feature type="region of interest" description="Disordered" evidence="1">
    <location>
        <begin position="288"/>
        <end position="314"/>
    </location>
</feature>
<dbReference type="Pfam" id="PF08268">
    <property type="entry name" value="FBA_3"/>
    <property type="match status" value="2"/>
</dbReference>
<dbReference type="InterPro" id="IPR001810">
    <property type="entry name" value="F-box_dom"/>
</dbReference>
<keyword evidence="4" id="KW-1185">Reference proteome</keyword>
<gene>
    <name evidence="3" type="primary">A04p040250.1_BraROA</name>
    <name evidence="3" type="ORF">IGI04_017158</name>
</gene>
<reference evidence="3 4" key="1">
    <citation type="submission" date="2021-03" db="EMBL/GenBank/DDBJ databases">
        <authorList>
            <person name="King G.J."/>
            <person name="Bancroft I."/>
            <person name="Baten A."/>
            <person name="Bloomfield J."/>
            <person name="Borpatragohain P."/>
            <person name="He Z."/>
            <person name="Irish N."/>
            <person name="Irwin J."/>
            <person name="Liu K."/>
            <person name="Mauleon R.P."/>
            <person name="Moore J."/>
            <person name="Morris R."/>
            <person name="Ostergaard L."/>
            <person name="Wang B."/>
            <person name="Wells R."/>
        </authorList>
    </citation>
    <scope>NUCLEOTIDE SEQUENCE [LARGE SCALE GENOMIC DNA]</scope>
    <source>
        <strain evidence="3">R-o-18</strain>
        <tissue evidence="3">Leaf</tissue>
    </source>
</reference>
<dbReference type="PANTHER" id="PTHR31111">
    <property type="entry name" value="BNAA05G37150D PROTEIN-RELATED"/>
    <property type="match status" value="1"/>
</dbReference>
<proteinExistence type="predicted"/>
<organism evidence="3 4">
    <name type="scientific">Brassica rapa subsp. trilocularis</name>
    <dbReference type="NCBI Taxonomy" id="1813537"/>
    <lineage>
        <taxon>Eukaryota</taxon>
        <taxon>Viridiplantae</taxon>
        <taxon>Streptophyta</taxon>
        <taxon>Embryophyta</taxon>
        <taxon>Tracheophyta</taxon>
        <taxon>Spermatophyta</taxon>
        <taxon>Magnoliopsida</taxon>
        <taxon>eudicotyledons</taxon>
        <taxon>Gunneridae</taxon>
        <taxon>Pentapetalae</taxon>
        <taxon>rosids</taxon>
        <taxon>malvids</taxon>
        <taxon>Brassicales</taxon>
        <taxon>Brassicaceae</taxon>
        <taxon>Brassiceae</taxon>
        <taxon>Brassica</taxon>
    </lineage>
</organism>
<dbReference type="Proteomes" id="UP000823674">
    <property type="component" value="Chromosome A04"/>
</dbReference>
<protein>
    <recommendedName>
        <fullName evidence="2">F-box domain-containing protein</fullName>
    </recommendedName>
</protein>
<dbReference type="PANTHER" id="PTHR31111:SF107">
    <property type="entry name" value="F-BOX ASSOCIATED DOMAIN-CONTAINING PROTEIN"/>
    <property type="match status" value="1"/>
</dbReference>